<dbReference type="Pfam" id="PF13859">
    <property type="entry name" value="BNR_3"/>
    <property type="match status" value="1"/>
</dbReference>
<sequence length="776" mass="83873">MHSRVAAVKAPRTHNRRRVTGSSGRRREGRESEPQRPNMSRRVFPAAVLLLLVVMVICCNTGGAVAADEASKSVDEQSLRRIDLFVPNQTLVRPRSRVNSWKKWGSFASPSLVSAGGVIAAFAEGHISFKNESVKLSEFSSDAVAWYIDAKWNWSTVVAKFKKAARKPQNVLDKAEKTERLDVVLRPTTVTKDNKVFLLVGSSDASDVNGSQGDGGLKLKLVVGEVTTSKEKRPSERINWGEVQSPLNETSEAIRKRNLTGFVASGGAGVLMEDGTLVFSLMAKSEEEDVFSLIIYSTDNGSTWALSSGASSAECTNPRITEWEGSLLMIVDCESGQRVYESRDMGRTWTEARGTLPGVWVNSQSKVSQNSSLHVEALITATIEGRKVMLYTQRGYALGEGNATALYVWVTDNNRSFHFGPVSMDNAEKDELASTLLYSDGNLHVLQQRDNGGGSAISLSRLTDELSAIESVLSTWAQKDIFFSNLSIPTAGLVAVLSNASANNNTWNDEYLCLNATVTNAKKVKDGVQLTDPDSRVIWSVNTRDNNLRHVFLSHNFTLVALVASVTMEEIPSGNTPLLTARLVNTGSNHTMGLSYLADKTWVTGLKGNKATQSGSWDAEEEHQVALMLQGKKGSVYFDGQLMREEEVPLTDETPLEALEFCLGACGEGAGQKINVTVKNVFLYNRPLNPTEISVIKKKVNTSKAVPESQVEGASQYIGPAGSVVAGPGELPGALGGKNLERIAATEHAATVGLTSAGSGLLPLLLLLGLWVFASS</sequence>
<dbReference type="AlphaFoldDB" id="K2NSR8"/>
<dbReference type="OrthoDB" id="2739686at2759"/>
<dbReference type="SUPFAM" id="SSF49899">
    <property type="entry name" value="Concanavalin A-like lectins/glucanases"/>
    <property type="match status" value="1"/>
</dbReference>
<evidence type="ECO:0000256" key="3">
    <source>
        <dbReference type="SAM" id="Phobius"/>
    </source>
</evidence>
<name>K2NSR8_TRYCR</name>
<protein>
    <submittedName>
        <fullName evidence="6">Trans-sialidase, putative</fullName>
    </submittedName>
</protein>
<dbReference type="InterPro" id="IPR036278">
    <property type="entry name" value="Sialidase_sf"/>
</dbReference>
<keyword evidence="3" id="KW-1133">Transmembrane helix</keyword>
<dbReference type="Proteomes" id="UP000007350">
    <property type="component" value="Unassembled WGS sequence"/>
</dbReference>
<dbReference type="EMBL" id="AHKC01007939">
    <property type="protein sequence ID" value="EKF38031.1"/>
    <property type="molecule type" value="Genomic_DNA"/>
</dbReference>
<keyword evidence="3" id="KW-0472">Membrane</keyword>
<dbReference type="InterPro" id="IPR055239">
    <property type="entry name" value="TS_C"/>
</dbReference>
<dbReference type="GO" id="GO:0006689">
    <property type="term" value="P:ganglioside catabolic process"/>
    <property type="evidence" value="ECO:0007669"/>
    <property type="project" value="TreeGrafter"/>
</dbReference>
<dbReference type="Pfam" id="PF22925">
    <property type="entry name" value="TS_C"/>
    <property type="match status" value="1"/>
</dbReference>
<dbReference type="GO" id="GO:0016020">
    <property type="term" value="C:membrane"/>
    <property type="evidence" value="ECO:0007669"/>
    <property type="project" value="TreeGrafter"/>
</dbReference>
<dbReference type="InterPro" id="IPR026856">
    <property type="entry name" value="Sialidase_fam"/>
</dbReference>
<dbReference type="GO" id="GO:0005737">
    <property type="term" value="C:cytoplasm"/>
    <property type="evidence" value="ECO:0007669"/>
    <property type="project" value="TreeGrafter"/>
</dbReference>
<feature type="compositionally biased region" description="Basic and acidic residues" evidence="2">
    <location>
        <begin position="25"/>
        <end position="34"/>
    </location>
</feature>
<gene>
    <name evidence="6" type="ORF">MOQ_001764</name>
</gene>
<evidence type="ECO:0000313" key="7">
    <source>
        <dbReference type="Proteomes" id="UP000007350"/>
    </source>
</evidence>
<dbReference type="InterPro" id="IPR011040">
    <property type="entry name" value="Sialidase"/>
</dbReference>
<feature type="domain" description="Sialidase" evidence="4">
    <location>
        <begin position="110"/>
        <end position="442"/>
    </location>
</feature>
<accession>K2NSR8</accession>
<dbReference type="PANTHER" id="PTHR10628">
    <property type="entry name" value="SIALIDASE"/>
    <property type="match status" value="1"/>
</dbReference>
<dbReference type="InterPro" id="IPR008377">
    <property type="entry name" value="Sialidase_trypan"/>
</dbReference>
<evidence type="ECO:0000313" key="6">
    <source>
        <dbReference type="EMBL" id="EKF38031.1"/>
    </source>
</evidence>
<evidence type="ECO:0000256" key="1">
    <source>
        <dbReference type="ARBA" id="ARBA00022737"/>
    </source>
</evidence>
<dbReference type="CDD" id="cd15482">
    <property type="entry name" value="Sialidase_non-viral"/>
    <property type="match status" value="1"/>
</dbReference>
<reference evidence="6 7" key="1">
    <citation type="journal article" date="2012" name="BMC Genomics">
        <title>Comparative genomic analysis of human infective Trypanosoma cruzi lineages with the bat-restricted subspecies T. cruzi marinkellei.</title>
        <authorList>
            <person name="Franzen O."/>
            <person name="Talavera-Lopez C."/>
            <person name="Ochaya S."/>
            <person name="Butler C.E."/>
            <person name="Messenger L.A."/>
            <person name="Lewis M.D."/>
            <person name="Llewellyn M.S."/>
            <person name="Marinkelle C.J."/>
            <person name="Tyler K.M."/>
            <person name="Miles M.A."/>
            <person name="Andersson B."/>
        </authorList>
    </citation>
    <scope>NUCLEOTIDE SEQUENCE [LARGE SCALE GENOMIC DNA]</scope>
    <source>
        <strain evidence="6 7">B7</strain>
    </source>
</reference>
<dbReference type="Gene3D" id="2.120.10.10">
    <property type="match status" value="1"/>
</dbReference>
<dbReference type="GO" id="GO:0009313">
    <property type="term" value="P:oligosaccharide catabolic process"/>
    <property type="evidence" value="ECO:0007669"/>
    <property type="project" value="TreeGrafter"/>
</dbReference>
<keyword evidence="7" id="KW-1185">Reference proteome</keyword>
<evidence type="ECO:0000256" key="2">
    <source>
        <dbReference type="SAM" id="MobiDB-lite"/>
    </source>
</evidence>
<feature type="region of interest" description="Disordered" evidence="2">
    <location>
        <begin position="1"/>
        <end position="38"/>
    </location>
</feature>
<comment type="caution">
    <text evidence="6">The sequence shown here is derived from an EMBL/GenBank/DDBJ whole genome shotgun (WGS) entry which is preliminary data.</text>
</comment>
<dbReference type="SUPFAM" id="SSF50939">
    <property type="entry name" value="Sialidases"/>
    <property type="match status" value="1"/>
</dbReference>
<evidence type="ECO:0000259" key="5">
    <source>
        <dbReference type="Pfam" id="PF22925"/>
    </source>
</evidence>
<proteinExistence type="predicted"/>
<dbReference type="PRINTS" id="PR01803">
    <property type="entry name" value="TCSIALIDASE"/>
</dbReference>
<evidence type="ECO:0000259" key="4">
    <source>
        <dbReference type="Pfam" id="PF13859"/>
    </source>
</evidence>
<feature type="domain" description="Trans-sialidase C-terminal" evidence="5">
    <location>
        <begin position="489"/>
        <end position="690"/>
    </location>
</feature>
<feature type="transmembrane region" description="Helical" evidence="3">
    <location>
        <begin position="752"/>
        <end position="774"/>
    </location>
</feature>
<keyword evidence="3" id="KW-0812">Transmembrane</keyword>
<dbReference type="Gene3D" id="2.60.120.200">
    <property type="match status" value="1"/>
</dbReference>
<dbReference type="PANTHER" id="PTHR10628:SF30">
    <property type="entry name" value="EXO-ALPHA-SIALIDASE"/>
    <property type="match status" value="1"/>
</dbReference>
<organism evidence="6 7">
    <name type="scientific">Trypanosoma cruzi marinkellei</name>
    <dbReference type="NCBI Taxonomy" id="85056"/>
    <lineage>
        <taxon>Eukaryota</taxon>
        <taxon>Discoba</taxon>
        <taxon>Euglenozoa</taxon>
        <taxon>Kinetoplastea</taxon>
        <taxon>Metakinetoplastina</taxon>
        <taxon>Trypanosomatida</taxon>
        <taxon>Trypanosomatidae</taxon>
        <taxon>Trypanosoma</taxon>
        <taxon>Schizotrypanum</taxon>
    </lineage>
</organism>
<keyword evidence="1" id="KW-0677">Repeat</keyword>
<dbReference type="GO" id="GO:0004308">
    <property type="term" value="F:exo-alpha-sialidase activity"/>
    <property type="evidence" value="ECO:0007669"/>
    <property type="project" value="InterPro"/>
</dbReference>
<dbReference type="InterPro" id="IPR013320">
    <property type="entry name" value="ConA-like_dom_sf"/>
</dbReference>